<dbReference type="PANTHER" id="PTHR39087:SF2">
    <property type="entry name" value="UPF0104 MEMBRANE PROTEIN MJ1595"/>
    <property type="match status" value="1"/>
</dbReference>
<evidence type="ECO:0000256" key="6">
    <source>
        <dbReference type="SAM" id="Phobius"/>
    </source>
</evidence>
<sequence>MAMSIAPASGPAPALPDSRHLRHRLMAAGVAVALAGAAVAAVPGLAGVRERFAAASPGWLAAALVLELGSCLAFVAVFRGVFAPRLAWGQSYHLGMAAQGTNVLLPSGGASGLALGAWVLSRMGVPAAQLGVRGVAFFVVTSAVNFATVAVVGTALAVGLLAGDLPLALTAGPALLAAVAMAVVAVGPGRLPVPHGAGGRADRILVAVHTALSGGIREAGRLLAGGNPLIVAGAIGYMFFDVAALGAAFAAVASLPSIGLLLVAYVVGQLGGLLPVPGGVGGADGGLIAALVIYGIPLGEAAAAVLAYRAFQLGLPALLGTLAVTRLPGVLSAGPDGASSARQAPVGPVPIAAASGAPVA</sequence>
<evidence type="ECO:0000256" key="2">
    <source>
        <dbReference type="ARBA" id="ARBA00022475"/>
    </source>
</evidence>
<keyword evidence="3 6" id="KW-0812">Transmembrane</keyword>
<feature type="transmembrane region" description="Helical" evidence="6">
    <location>
        <begin position="135"/>
        <end position="158"/>
    </location>
</feature>
<dbReference type="Pfam" id="PF03706">
    <property type="entry name" value="LPG_synthase_TM"/>
    <property type="match status" value="1"/>
</dbReference>
<organism evidence="7">
    <name type="scientific">uncultured Solirubrobacteraceae bacterium</name>
    <dbReference type="NCBI Taxonomy" id="1162706"/>
    <lineage>
        <taxon>Bacteria</taxon>
        <taxon>Bacillati</taxon>
        <taxon>Actinomycetota</taxon>
        <taxon>Thermoleophilia</taxon>
        <taxon>Solirubrobacterales</taxon>
        <taxon>Solirubrobacteraceae</taxon>
        <taxon>environmental samples</taxon>
    </lineage>
</organism>
<dbReference type="EMBL" id="CADCVJ010000040">
    <property type="protein sequence ID" value="CAA9464881.1"/>
    <property type="molecule type" value="Genomic_DNA"/>
</dbReference>
<reference evidence="7" key="1">
    <citation type="submission" date="2020-02" db="EMBL/GenBank/DDBJ databases">
        <authorList>
            <person name="Meier V. D."/>
        </authorList>
    </citation>
    <scope>NUCLEOTIDE SEQUENCE</scope>
    <source>
        <strain evidence="7">AVDCRST_MAG38</strain>
    </source>
</reference>
<evidence type="ECO:0000256" key="4">
    <source>
        <dbReference type="ARBA" id="ARBA00022989"/>
    </source>
</evidence>
<dbReference type="GO" id="GO:0005886">
    <property type="term" value="C:plasma membrane"/>
    <property type="evidence" value="ECO:0007669"/>
    <property type="project" value="UniProtKB-SubCell"/>
</dbReference>
<comment type="subcellular location">
    <subcellularLocation>
        <location evidence="1">Cell membrane</location>
        <topology evidence="1">Multi-pass membrane protein</topology>
    </subcellularLocation>
</comment>
<gene>
    <name evidence="7" type="ORF">AVDCRST_MAG38-720</name>
</gene>
<accession>A0A6J4R5L8</accession>
<dbReference type="PANTHER" id="PTHR39087">
    <property type="entry name" value="UPF0104 MEMBRANE PROTEIN MJ1595"/>
    <property type="match status" value="1"/>
</dbReference>
<feature type="transmembrane region" description="Helical" evidence="6">
    <location>
        <begin position="287"/>
        <end position="308"/>
    </location>
</feature>
<evidence type="ECO:0000256" key="1">
    <source>
        <dbReference type="ARBA" id="ARBA00004651"/>
    </source>
</evidence>
<evidence type="ECO:0000313" key="7">
    <source>
        <dbReference type="EMBL" id="CAA9464881.1"/>
    </source>
</evidence>
<keyword evidence="4 6" id="KW-1133">Transmembrane helix</keyword>
<keyword evidence="5 6" id="KW-0472">Membrane</keyword>
<feature type="transmembrane region" description="Helical" evidence="6">
    <location>
        <begin position="25"/>
        <end position="46"/>
    </location>
</feature>
<evidence type="ECO:0000256" key="5">
    <source>
        <dbReference type="ARBA" id="ARBA00023136"/>
    </source>
</evidence>
<evidence type="ECO:0008006" key="8">
    <source>
        <dbReference type="Google" id="ProtNLM"/>
    </source>
</evidence>
<feature type="transmembrane region" description="Helical" evidence="6">
    <location>
        <begin position="103"/>
        <end position="123"/>
    </location>
</feature>
<dbReference type="InterPro" id="IPR022791">
    <property type="entry name" value="L-PG_synthase/AglD"/>
</dbReference>
<dbReference type="AlphaFoldDB" id="A0A6J4R5L8"/>
<feature type="transmembrane region" description="Helical" evidence="6">
    <location>
        <begin position="58"/>
        <end position="82"/>
    </location>
</feature>
<feature type="transmembrane region" description="Helical" evidence="6">
    <location>
        <begin position="165"/>
        <end position="186"/>
    </location>
</feature>
<name>A0A6J4R5L8_9ACTN</name>
<proteinExistence type="predicted"/>
<protein>
    <recommendedName>
        <fullName evidence="8">Flippase-like domain-containing protein</fullName>
    </recommendedName>
</protein>
<evidence type="ECO:0000256" key="3">
    <source>
        <dbReference type="ARBA" id="ARBA00022692"/>
    </source>
</evidence>
<keyword evidence="2" id="KW-1003">Cell membrane</keyword>